<dbReference type="GO" id="GO:0006298">
    <property type="term" value="P:mismatch repair"/>
    <property type="evidence" value="ECO:0007669"/>
    <property type="project" value="InterPro"/>
</dbReference>
<dbReference type="Pfam" id="PF03852">
    <property type="entry name" value="Vsr"/>
    <property type="match status" value="1"/>
</dbReference>
<keyword evidence="1" id="KW-0540">Nuclease</keyword>
<gene>
    <name evidence="6" type="ORF">B2A_12713</name>
</gene>
<dbReference type="GO" id="GO:0004519">
    <property type="term" value="F:endonuclease activity"/>
    <property type="evidence" value="ECO:0007669"/>
    <property type="project" value="UniProtKB-KW"/>
</dbReference>
<evidence type="ECO:0000313" key="6">
    <source>
        <dbReference type="EMBL" id="EQD34670.1"/>
    </source>
</evidence>
<dbReference type="InterPro" id="IPR011335">
    <property type="entry name" value="Restrct_endonuc-II-like"/>
</dbReference>
<dbReference type="PIRSF" id="PIRSF018267">
    <property type="entry name" value="VSR_endonuc"/>
    <property type="match status" value="1"/>
</dbReference>
<sequence>MDTLTSRQRSARMALVRAKHTKPELRVRRLVHGLGYRYRLHRRDLPGTPDMVFPARGKVIMVHGCFWHRHARCALARLPKSRRDFWVPKLVANARRDARDARALRRLGWGVMTIWECQLSDAAVLTRRIRRFLDA</sequence>
<evidence type="ECO:0000256" key="4">
    <source>
        <dbReference type="ARBA" id="ARBA00022801"/>
    </source>
</evidence>
<reference evidence="6" key="1">
    <citation type="submission" date="2013-08" db="EMBL/GenBank/DDBJ databases">
        <authorList>
            <person name="Mendez C."/>
            <person name="Richter M."/>
            <person name="Ferrer M."/>
            <person name="Sanchez J."/>
        </authorList>
    </citation>
    <scope>NUCLEOTIDE SEQUENCE</scope>
</reference>
<evidence type="ECO:0000256" key="3">
    <source>
        <dbReference type="ARBA" id="ARBA00022763"/>
    </source>
</evidence>
<dbReference type="Gene3D" id="3.40.960.10">
    <property type="entry name" value="VSR Endonuclease"/>
    <property type="match status" value="1"/>
</dbReference>
<dbReference type="SUPFAM" id="SSF52980">
    <property type="entry name" value="Restriction endonuclease-like"/>
    <property type="match status" value="1"/>
</dbReference>
<dbReference type="EMBL" id="AUZZ01009165">
    <property type="protein sequence ID" value="EQD34670.1"/>
    <property type="molecule type" value="Genomic_DNA"/>
</dbReference>
<dbReference type="EC" id="3.1.-.-" evidence="6"/>
<protein>
    <submittedName>
        <fullName evidence="6">DNA mismatch endonuclease Vsr</fullName>
        <ecNumber evidence="6">3.1.-.-</ecNumber>
    </submittedName>
</protein>
<evidence type="ECO:0000256" key="2">
    <source>
        <dbReference type="ARBA" id="ARBA00022759"/>
    </source>
</evidence>
<organism evidence="6">
    <name type="scientific">mine drainage metagenome</name>
    <dbReference type="NCBI Taxonomy" id="410659"/>
    <lineage>
        <taxon>unclassified sequences</taxon>
        <taxon>metagenomes</taxon>
        <taxon>ecological metagenomes</taxon>
    </lineage>
</organism>
<proteinExistence type="predicted"/>
<dbReference type="GO" id="GO:0016787">
    <property type="term" value="F:hydrolase activity"/>
    <property type="evidence" value="ECO:0007669"/>
    <property type="project" value="UniProtKB-KW"/>
</dbReference>
<keyword evidence="5" id="KW-0234">DNA repair</keyword>
<evidence type="ECO:0000256" key="1">
    <source>
        <dbReference type="ARBA" id="ARBA00022722"/>
    </source>
</evidence>
<reference evidence="6" key="2">
    <citation type="journal article" date="2014" name="ISME J.">
        <title>Microbial stratification in low pH oxic and suboxic macroscopic growths along an acid mine drainage.</title>
        <authorList>
            <person name="Mendez-Garcia C."/>
            <person name="Mesa V."/>
            <person name="Sprenger R.R."/>
            <person name="Richter M."/>
            <person name="Diez M.S."/>
            <person name="Solano J."/>
            <person name="Bargiela R."/>
            <person name="Golyshina O.V."/>
            <person name="Manteca A."/>
            <person name="Ramos J.L."/>
            <person name="Gallego J.R."/>
            <person name="Llorente I."/>
            <person name="Martins Dos Santos V.A."/>
            <person name="Jensen O.N."/>
            <person name="Pelaez A.I."/>
            <person name="Sanchez J."/>
            <person name="Ferrer M."/>
        </authorList>
    </citation>
    <scope>NUCLEOTIDE SEQUENCE</scope>
</reference>
<dbReference type="InterPro" id="IPR004603">
    <property type="entry name" value="DNA_mismatch_endonuc_vsr"/>
</dbReference>
<keyword evidence="4 6" id="KW-0378">Hydrolase</keyword>
<keyword evidence="3" id="KW-0227">DNA damage</keyword>
<keyword evidence="2 6" id="KW-0255">Endonuclease</keyword>
<comment type="caution">
    <text evidence="6">The sequence shown here is derived from an EMBL/GenBank/DDBJ whole genome shotgun (WGS) entry which is preliminary data.</text>
</comment>
<dbReference type="NCBIfam" id="TIGR00632">
    <property type="entry name" value="vsr"/>
    <property type="match status" value="1"/>
</dbReference>
<dbReference type="CDD" id="cd00221">
    <property type="entry name" value="Vsr"/>
    <property type="match status" value="1"/>
</dbReference>
<dbReference type="AlphaFoldDB" id="T0ZXN8"/>
<accession>T0ZXN8</accession>
<name>T0ZXN8_9ZZZZ</name>
<evidence type="ECO:0000256" key="5">
    <source>
        <dbReference type="ARBA" id="ARBA00023204"/>
    </source>
</evidence>